<evidence type="ECO:0000313" key="2">
    <source>
        <dbReference type="EMBL" id="MBN6101910.1"/>
    </source>
</evidence>
<dbReference type="EMBL" id="JAFIWB010000005">
    <property type="protein sequence ID" value="MBN6101910.1"/>
    <property type="molecule type" value="Genomic_DNA"/>
</dbReference>
<dbReference type="Proteomes" id="UP000695802">
    <property type="component" value="Unassembled WGS sequence"/>
</dbReference>
<sequence>MQAYDITLGDWQSGPPAHDSDGWCFGLPPGIRLAQWPLDPHSGYPMLHGFTLRLPADYRVHGADVVALSFFATSLDHNDGGPIGGPDGMEDVVDAPSPLPPDDAALLPFWERARQAHPRLSRMRDILGCAYAVILLSQDEVDGPPCPPPPLVDSPLQHVLAVPQWFGAGAAAGFAAWERREIPLPEARDPHTVHRPFKLSARANDPNAGKPPREYFGDTPGDGDYQPFHYWLDGEIATENYREHDWAAGHAANHLGGTMRPVQNVPEFSPYYIGFEEDFGGYNFGGGNAQLDFKDMRFDWACG</sequence>
<feature type="region of interest" description="Disordered" evidence="1">
    <location>
        <begin position="199"/>
        <end position="219"/>
    </location>
</feature>
<proteinExistence type="predicted"/>
<evidence type="ECO:0000256" key="1">
    <source>
        <dbReference type="SAM" id="MobiDB-lite"/>
    </source>
</evidence>
<evidence type="ECO:0008006" key="4">
    <source>
        <dbReference type="Google" id="ProtNLM"/>
    </source>
</evidence>
<name>A0ABS3B0Q6_9XANT</name>
<comment type="caution">
    <text evidence="2">The sequence shown here is derived from an EMBL/GenBank/DDBJ whole genome shotgun (WGS) entry which is preliminary data.</text>
</comment>
<dbReference type="RefSeq" id="WP_206229241.1">
    <property type="nucleotide sequence ID" value="NZ_JAFIWB010000005.1"/>
</dbReference>
<gene>
    <name evidence="2" type="ORF">JR064_06975</name>
</gene>
<keyword evidence="3" id="KW-1185">Reference proteome</keyword>
<evidence type="ECO:0000313" key="3">
    <source>
        <dbReference type="Proteomes" id="UP000695802"/>
    </source>
</evidence>
<organism evidence="2 3">
    <name type="scientific">Xanthomonas bonasiae</name>
    <dbReference type="NCBI Taxonomy" id="2810351"/>
    <lineage>
        <taxon>Bacteria</taxon>
        <taxon>Pseudomonadati</taxon>
        <taxon>Pseudomonadota</taxon>
        <taxon>Gammaproteobacteria</taxon>
        <taxon>Lysobacterales</taxon>
        <taxon>Lysobacteraceae</taxon>
        <taxon>Xanthomonas</taxon>
    </lineage>
</organism>
<reference evidence="2 3" key="1">
    <citation type="submission" date="2021-02" db="EMBL/GenBank/DDBJ databases">
        <title>Taxonomically Unique Crown Gall-Associated Xanthomonas Stains Have Deficiency in Virulence Repertories.</title>
        <authorList>
            <person name="Mafakheri H."/>
            <person name="Taghavi S.M."/>
            <person name="Dimkic I."/>
            <person name="Nemanja K."/>
            <person name="Osdaghi E."/>
        </authorList>
    </citation>
    <scope>NUCLEOTIDE SEQUENCE [LARGE SCALE GENOMIC DNA]</scope>
    <source>
        <strain evidence="2 3">FX4</strain>
    </source>
</reference>
<accession>A0ABS3B0Q6</accession>
<protein>
    <recommendedName>
        <fullName evidence="4">DUF1963 domain-containing protein</fullName>
    </recommendedName>
</protein>